<feature type="transmembrane region" description="Helical" evidence="1">
    <location>
        <begin position="888"/>
        <end position="909"/>
    </location>
</feature>
<organism evidence="2 3">
    <name type="scientific">Sporosarcina thermotolerans</name>
    <dbReference type="NCBI Taxonomy" id="633404"/>
    <lineage>
        <taxon>Bacteria</taxon>
        <taxon>Bacillati</taxon>
        <taxon>Bacillota</taxon>
        <taxon>Bacilli</taxon>
        <taxon>Bacillales</taxon>
        <taxon>Caryophanaceae</taxon>
        <taxon>Sporosarcina</taxon>
    </lineage>
</organism>
<feature type="transmembrane region" description="Helical" evidence="1">
    <location>
        <begin position="455"/>
        <end position="481"/>
    </location>
</feature>
<dbReference type="GO" id="GO:0005886">
    <property type="term" value="C:plasma membrane"/>
    <property type="evidence" value="ECO:0007669"/>
    <property type="project" value="TreeGrafter"/>
</dbReference>
<gene>
    <name evidence="2" type="ORF">QTL97_06485</name>
</gene>
<keyword evidence="1" id="KW-1133">Transmembrane helix</keyword>
<dbReference type="EMBL" id="JAUBDJ010000003">
    <property type="protein sequence ID" value="MDW0116575.1"/>
    <property type="molecule type" value="Genomic_DNA"/>
</dbReference>
<feature type="transmembrane region" description="Helical" evidence="1">
    <location>
        <begin position="937"/>
        <end position="957"/>
    </location>
</feature>
<feature type="transmembrane region" description="Helical" evidence="1">
    <location>
        <begin position="862"/>
        <end position="882"/>
    </location>
</feature>
<accession>A0AAW9A9I6</accession>
<dbReference type="Gene3D" id="3.30.2090.10">
    <property type="entry name" value="Multidrug efflux transporter AcrB TolC docking domain, DN and DC subdomains"/>
    <property type="match status" value="2"/>
</dbReference>
<dbReference type="InterPro" id="IPR027463">
    <property type="entry name" value="AcrB_DN_DC_subdom"/>
</dbReference>
<dbReference type="InterPro" id="IPR001036">
    <property type="entry name" value="Acrflvin-R"/>
</dbReference>
<reference evidence="2 3" key="1">
    <citation type="submission" date="2023-06" db="EMBL/GenBank/DDBJ databases">
        <title>Sporosarcina sp. nov., isolated from Korean traditional fermented seafood 'Jeotgal'.</title>
        <authorList>
            <person name="Yang A.I."/>
            <person name="Shin N.-R."/>
        </authorList>
    </citation>
    <scope>NUCLEOTIDE SEQUENCE [LARGE SCALE GENOMIC DNA]</scope>
    <source>
        <strain evidence="2 3">KCTC43456</strain>
    </source>
</reference>
<dbReference type="SUPFAM" id="SSF82693">
    <property type="entry name" value="Multidrug efflux transporter AcrB pore domain, PN1, PN2, PC1 and PC2 subdomains"/>
    <property type="match status" value="2"/>
</dbReference>
<feature type="transmembrane region" description="Helical" evidence="1">
    <location>
        <begin position="356"/>
        <end position="376"/>
    </location>
</feature>
<dbReference type="Gene3D" id="3.30.70.1440">
    <property type="entry name" value="Multidrug efflux transporter AcrB pore domain"/>
    <property type="match status" value="1"/>
</dbReference>
<dbReference type="Pfam" id="PF00873">
    <property type="entry name" value="ACR_tran"/>
    <property type="match status" value="1"/>
</dbReference>
<keyword evidence="3" id="KW-1185">Reference proteome</keyword>
<sequence length="1023" mass="112271">MKVLEFIVRKKVLVGLLSVLVVALGSFAVFKLDKEIMPSVGMDGAVVYIDAGDMAATDMERFITSPLEQRLAGIEGVEEIQSTTAVGSSTFNITIARGQSEKVMKYIETAVNETKAGHPEIREAAAYQFGVRPGYEFFMDLSGDDLQAMTAFAKDVLEPRLESLKEVQDVNLSGVAEQEVSIAFNREEMKKRGLDISQVAGFIAQANSEATLGELQDGSDASLLRWNSKFADIDDVKRIEIPTAEGFIQLKEIADVSLTPRESSSFVWKNDTKELVFIQVGRAANITQIDMAKAVRAEIQKMRDEGLVKGFTLNEMVAQADFVQESIDGVVVNILIGSVVAIAILLLFLRNVRATLIIAVSIPTSVLLTFLTVYVLGYSLNMLTLIGLGLGIGMMVDSSIVILESIYRQRELGISKFEAVLAGTKEVAGAVFASMLTTIVVFLPIGFIGGGLGEFMIILAIVVALTLISSVLVAFTLIPVLSENFLRYRGSMDRRKESRFSKGYNAIVSWIVAKRRRCVLVIALFFGLFAGSLLLVNKIPMTVMPDIFNRYSELVVVVETGVEPAEKERIARLMNDRLAGIEDVESSYVLDNGGSEMFVIVNMTKDEKVVHEQKEVNEQILRSLREFQETEPIRTVQLALSEVSGAPVQVMIKGEDFGQLQAIAEDFMGQLGKVEGIVGITNSMERTSEEKRIVLNEKAIADAGLSQLHVKQFIEQAFIEMPIGQMALDGENVPLIVSWNEKTDSSHTLFNLEIATMEGDKKLSEFLHLEAVRTPNEITHSGGDRFIMVSADIEGRDLGAINRDVQKVISEFNAPTGYSIDVAGDIEQQQQLMMEMLFVLGIALFLVYFVMAVQFNHLGHPLIVMSVIPMAVIGVIIGLFVTQMELNLLSGMGIIMLIGIVLNNAILLIDRTNQLRRAGMSMEAALVEAGRNRIRPIFMTTLTTVGGMVPLALASGASGNYQAPLATVLISGLLFATFITLLLIPSVYRLFTRNEKVIEAEKSRGRKRLVGRVVDPLTQLNSK</sequence>
<comment type="caution">
    <text evidence="2">The sequence shown here is derived from an EMBL/GenBank/DDBJ whole genome shotgun (WGS) entry which is preliminary data.</text>
</comment>
<dbReference type="AlphaFoldDB" id="A0AAW9A9I6"/>
<feature type="transmembrane region" description="Helical" evidence="1">
    <location>
        <begin position="832"/>
        <end position="850"/>
    </location>
</feature>
<dbReference type="Gene3D" id="1.20.1640.10">
    <property type="entry name" value="Multidrug efflux transporter AcrB transmembrane domain"/>
    <property type="match status" value="2"/>
</dbReference>
<feature type="transmembrane region" description="Helical" evidence="1">
    <location>
        <begin position="382"/>
        <end position="406"/>
    </location>
</feature>
<dbReference type="PANTHER" id="PTHR32063">
    <property type="match status" value="1"/>
</dbReference>
<feature type="transmembrane region" description="Helical" evidence="1">
    <location>
        <begin position="427"/>
        <end position="449"/>
    </location>
</feature>
<feature type="transmembrane region" description="Helical" evidence="1">
    <location>
        <begin position="963"/>
        <end position="984"/>
    </location>
</feature>
<dbReference type="SUPFAM" id="SSF82866">
    <property type="entry name" value="Multidrug efflux transporter AcrB transmembrane domain"/>
    <property type="match status" value="2"/>
</dbReference>
<dbReference type="Gene3D" id="3.30.70.1320">
    <property type="entry name" value="Multidrug efflux transporter AcrB pore domain like"/>
    <property type="match status" value="1"/>
</dbReference>
<dbReference type="PANTHER" id="PTHR32063:SF0">
    <property type="entry name" value="SWARMING MOTILITY PROTEIN SWRC"/>
    <property type="match status" value="1"/>
</dbReference>
<evidence type="ECO:0000256" key="1">
    <source>
        <dbReference type="SAM" id="Phobius"/>
    </source>
</evidence>
<dbReference type="SUPFAM" id="SSF82714">
    <property type="entry name" value="Multidrug efflux transporter AcrB TolC docking domain, DN and DC subdomains"/>
    <property type="match status" value="1"/>
</dbReference>
<evidence type="ECO:0000313" key="3">
    <source>
        <dbReference type="Proteomes" id="UP001271648"/>
    </source>
</evidence>
<dbReference type="Proteomes" id="UP001271648">
    <property type="component" value="Unassembled WGS sequence"/>
</dbReference>
<dbReference type="RefSeq" id="WP_317940465.1">
    <property type="nucleotide sequence ID" value="NZ_JAUBDJ010000003.1"/>
</dbReference>
<dbReference type="Gene3D" id="3.30.70.1430">
    <property type="entry name" value="Multidrug efflux transporter AcrB pore domain"/>
    <property type="match status" value="2"/>
</dbReference>
<protein>
    <submittedName>
        <fullName evidence="2">Efflux RND transporter permease subunit</fullName>
    </submittedName>
</protein>
<feature type="transmembrane region" description="Helical" evidence="1">
    <location>
        <begin position="518"/>
        <end position="536"/>
    </location>
</feature>
<dbReference type="GO" id="GO:0042910">
    <property type="term" value="F:xenobiotic transmembrane transporter activity"/>
    <property type="evidence" value="ECO:0007669"/>
    <property type="project" value="TreeGrafter"/>
</dbReference>
<keyword evidence="1" id="KW-0472">Membrane</keyword>
<name>A0AAW9A9I6_9BACL</name>
<evidence type="ECO:0000313" key="2">
    <source>
        <dbReference type="EMBL" id="MDW0116575.1"/>
    </source>
</evidence>
<proteinExistence type="predicted"/>
<dbReference type="PRINTS" id="PR00702">
    <property type="entry name" value="ACRIFLAVINRP"/>
</dbReference>
<feature type="transmembrane region" description="Helical" evidence="1">
    <location>
        <begin position="330"/>
        <end position="349"/>
    </location>
</feature>
<keyword evidence="1" id="KW-0812">Transmembrane</keyword>